<evidence type="ECO:0000259" key="3">
    <source>
        <dbReference type="Pfam" id="PF18912"/>
    </source>
</evidence>
<gene>
    <name evidence="4" type="ORF">PH7735_03340</name>
</gene>
<dbReference type="AlphaFoldDB" id="A0A0P1IL42"/>
<proteinExistence type="inferred from homology"/>
<dbReference type="CDD" id="cd06223">
    <property type="entry name" value="PRTases_typeI"/>
    <property type="match status" value="1"/>
</dbReference>
<dbReference type="Pfam" id="PF00156">
    <property type="entry name" value="Pribosyltran"/>
    <property type="match status" value="1"/>
</dbReference>
<name>A0A0P1IL42_9RHOB</name>
<dbReference type="STRING" id="1715693.PH7735_03340"/>
<evidence type="ECO:0000259" key="2">
    <source>
        <dbReference type="Pfam" id="PF00156"/>
    </source>
</evidence>
<evidence type="ECO:0000313" key="5">
    <source>
        <dbReference type="Proteomes" id="UP000051870"/>
    </source>
</evidence>
<dbReference type="InterPro" id="IPR044005">
    <property type="entry name" value="DZR_2"/>
</dbReference>
<dbReference type="PANTHER" id="PTHR47505">
    <property type="entry name" value="DNA UTILIZATION PROTEIN YHGH"/>
    <property type="match status" value="1"/>
</dbReference>
<dbReference type="EMBL" id="CYTW01000004">
    <property type="protein sequence ID" value="CUK09145.1"/>
    <property type="molecule type" value="Genomic_DNA"/>
</dbReference>
<accession>A0A0P1IL42</accession>
<protein>
    <submittedName>
        <fullName evidence="4">DNA utilization protein GntX</fullName>
    </submittedName>
</protein>
<dbReference type="Pfam" id="PF18912">
    <property type="entry name" value="DZR_2"/>
    <property type="match status" value="1"/>
</dbReference>
<comment type="similarity">
    <text evidence="1">Belongs to the ComF/GntX family.</text>
</comment>
<reference evidence="5" key="1">
    <citation type="submission" date="2015-09" db="EMBL/GenBank/DDBJ databases">
        <authorList>
            <person name="Rodrigo-Torres Lidia"/>
            <person name="Arahal R.David."/>
        </authorList>
    </citation>
    <scope>NUCLEOTIDE SEQUENCE [LARGE SCALE GENOMIC DNA]</scope>
    <source>
        <strain evidence="5">CECT 7735</strain>
    </source>
</reference>
<evidence type="ECO:0000313" key="4">
    <source>
        <dbReference type="EMBL" id="CUK09145.1"/>
    </source>
</evidence>
<dbReference type="SUPFAM" id="SSF53271">
    <property type="entry name" value="PRTase-like"/>
    <property type="match status" value="1"/>
</dbReference>
<dbReference type="Proteomes" id="UP000051870">
    <property type="component" value="Unassembled WGS sequence"/>
</dbReference>
<dbReference type="PANTHER" id="PTHR47505:SF1">
    <property type="entry name" value="DNA UTILIZATION PROTEIN YHGH"/>
    <property type="match status" value="1"/>
</dbReference>
<feature type="domain" description="Double zinc ribbon" evidence="3">
    <location>
        <begin position="44"/>
        <end position="103"/>
    </location>
</feature>
<evidence type="ECO:0000256" key="1">
    <source>
        <dbReference type="ARBA" id="ARBA00008007"/>
    </source>
</evidence>
<dbReference type="InterPro" id="IPR051910">
    <property type="entry name" value="ComF/GntX_DNA_util-trans"/>
</dbReference>
<dbReference type="InterPro" id="IPR029057">
    <property type="entry name" value="PRTase-like"/>
</dbReference>
<organism evidence="4 5">
    <name type="scientific">Shimia thalassica</name>
    <dbReference type="NCBI Taxonomy" id="1715693"/>
    <lineage>
        <taxon>Bacteria</taxon>
        <taxon>Pseudomonadati</taxon>
        <taxon>Pseudomonadota</taxon>
        <taxon>Alphaproteobacteria</taxon>
        <taxon>Rhodobacterales</taxon>
        <taxon>Roseobacteraceae</taxon>
    </lineage>
</organism>
<sequence>MQKQTPVAVSARSVSFQGSSVCHLGGVLHVPDDRVMREKIQTAIHLIYPPRCIECGGLVESDFGLCGPCWGKTPFIGGLVCDLCGTPLPGQDGEGHAFCDDCMRIERPWSKGRSALLYKDNARTLVLALKHGDRHDIVQPAAKWMAQAAKPLVQPGMLVAPVPLHWMRLLKRRYNQSALLAQAVARELSLSWCPDLLQRPNTGGSMDGLSFDERFRKLSGSITPHPKRRHKMAARPVLLIDDVMTSGATLGAATEACLQAKAREVHVLTLARVAKDT</sequence>
<dbReference type="InterPro" id="IPR000836">
    <property type="entry name" value="PRTase_dom"/>
</dbReference>
<feature type="domain" description="Phosphoribosyltransferase" evidence="2">
    <location>
        <begin position="178"/>
        <end position="274"/>
    </location>
</feature>
<keyword evidence="5" id="KW-1185">Reference proteome</keyword>
<dbReference type="Gene3D" id="3.40.50.2020">
    <property type="match status" value="1"/>
</dbReference>